<sequence length="30" mass="3598">MVFPVFLFIEKTARLRKLTVFLPYLMIVDP</sequence>
<name>A0A1C4DIA4_9BACI</name>
<keyword evidence="2" id="KW-1185">Reference proteome</keyword>
<dbReference type="AlphaFoldDB" id="A0A1C4DIA4"/>
<dbReference type="EMBL" id="FMAU01000006">
    <property type="protein sequence ID" value="SCC31113.1"/>
    <property type="molecule type" value="Genomic_DNA"/>
</dbReference>
<accession>A0A1C4DIA4</accession>
<evidence type="ECO:0000313" key="1">
    <source>
        <dbReference type="EMBL" id="SCC31113.1"/>
    </source>
</evidence>
<gene>
    <name evidence="1" type="ORF">GA0061094_3891</name>
</gene>
<reference evidence="2" key="1">
    <citation type="submission" date="2016-08" db="EMBL/GenBank/DDBJ databases">
        <authorList>
            <person name="Varghese N."/>
            <person name="Submissions Spin"/>
        </authorList>
    </citation>
    <scope>NUCLEOTIDE SEQUENCE [LARGE SCALE GENOMIC DNA]</scope>
    <source>
        <strain evidence="2">SGD-1123</strain>
    </source>
</reference>
<evidence type="ECO:0000313" key="2">
    <source>
        <dbReference type="Proteomes" id="UP000181997"/>
    </source>
</evidence>
<protein>
    <submittedName>
        <fullName evidence="1">Uncharacterized protein</fullName>
    </submittedName>
</protein>
<dbReference type="Proteomes" id="UP000181997">
    <property type="component" value="Unassembled WGS sequence"/>
</dbReference>
<proteinExistence type="predicted"/>
<organism evidence="1 2">
    <name type="scientific">[Bacillus] enclensis</name>
    <dbReference type="NCBI Taxonomy" id="1402860"/>
    <lineage>
        <taxon>Bacteria</taxon>
        <taxon>Bacillati</taxon>
        <taxon>Bacillota</taxon>
        <taxon>Bacilli</taxon>
        <taxon>Bacillales</taxon>
        <taxon>Bacillaceae</taxon>
        <taxon>Rossellomorea</taxon>
    </lineage>
</organism>